<feature type="domain" description="S1-like" evidence="8">
    <location>
        <begin position="20"/>
        <end position="94"/>
    </location>
</feature>
<reference evidence="9 10" key="1">
    <citation type="submission" date="2023-03" db="EMBL/GenBank/DDBJ databases">
        <title>WGS of Methanotrichaceae archaeon Mx.</title>
        <authorList>
            <person name="Sorokin D.Y."/>
            <person name="Merkel A.Y."/>
        </authorList>
    </citation>
    <scope>NUCLEOTIDE SEQUENCE [LARGE SCALE GENOMIC DNA]</scope>
    <source>
        <strain evidence="9 10">Mx</strain>
    </source>
</reference>
<evidence type="ECO:0000256" key="7">
    <source>
        <dbReference type="RuleBase" id="RU004365"/>
    </source>
</evidence>
<evidence type="ECO:0000313" key="10">
    <source>
        <dbReference type="Proteomes" id="UP001220010"/>
    </source>
</evidence>
<dbReference type="PROSITE" id="PS50832">
    <property type="entry name" value="S1_IF1_TYPE"/>
    <property type="match status" value="1"/>
</dbReference>
<dbReference type="NCBIfam" id="NF003084">
    <property type="entry name" value="PRK04012.1-3"/>
    <property type="match status" value="1"/>
</dbReference>
<evidence type="ECO:0000256" key="2">
    <source>
        <dbReference type="ARBA" id="ARBA00022540"/>
    </source>
</evidence>
<comment type="function">
    <text evidence="4 5 7">Seems to be required for maximal rate of protein biosynthesis. Enhances ribosome dissociation into subunits and stabilizes the binding of the initiator Met-tRNA(I) to 40 S ribosomal subunits.</text>
</comment>
<comment type="caution">
    <text evidence="9">The sequence shown here is derived from an EMBL/GenBank/DDBJ whole genome shotgun (WGS) entry which is preliminary data.</text>
</comment>
<keyword evidence="3 5" id="KW-0648">Protein biosynthesis</keyword>
<dbReference type="RefSeq" id="WP_316965731.1">
    <property type="nucleotide sequence ID" value="NZ_JARFPK010000005.1"/>
</dbReference>
<dbReference type="CDD" id="cd05793">
    <property type="entry name" value="S1_IF1A"/>
    <property type="match status" value="1"/>
</dbReference>
<dbReference type="PANTHER" id="PTHR21668">
    <property type="entry name" value="EIF-1A"/>
    <property type="match status" value="1"/>
</dbReference>
<dbReference type="GO" id="GO:0003743">
    <property type="term" value="F:translation initiation factor activity"/>
    <property type="evidence" value="ECO:0007669"/>
    <property type="project" value="UniProtKB-KW"/>
</dbReference>
<dbReference type="EMBL" id="JARFPK010000005">
    <property type="protein sequence ID" value="MDF0589932.1"/>
    <property type="molecule type" value="Genomic_DNA"/>
</dbReference>
<evidence type="ECO:0000256" key="1">
    <source>
        <dbReference type="ARBA" id="ARBA00007392"/>
    </source>
</evidence>
<dbReference type="InterPro" id="IPR018104">
    <property type="entry name" value="TIF_eIF-1A_CS"/>
</dbReference>
<name>A0ABT5X5S2_9EURY</name>
<proteinExistence type="inferred from homology"/>
<gene>
    <name evidence="9" type="primary">eif1A</name>
    <name evidence="5" type="synonym">eif1a</name>
    <name evidence="9" type="ORF">P0O15_01905</name>
</gene>
<organism evidence="9 10">
    <name type="scientific">Candidatus Methanocrinis natronophilus</name>
    <dbReference type="NCBI Taxonomy" id="3033396"/>
    <lineage>
        <taxon>Archaea</taxon>
        <taxon>Methanobacteriati</taxon>
        <taxon>Methanobacteriota</taxon>
        <taxon>Stenosarchaea group</taxon>
        <taxon>Methanomicrobia</taxon>
        <taxon>Methanotrichales</taxon>
        <taxon>Methanotrichaceae</taxon>
        <taxon>Methanocrinis</taxon>
    </lineage>
</organism>
<evidence type="ECO:0000256" key="3">
    <source>
        <dbReference type="ARBA" id="ARBA00022917"/>
    </source>
</evidence>
<dbReference type="Proteomes" id="UP001220010">
    <property type="component" value="Unassembled WGS sequence"/>
</dbReference>
<dbReference type="PROSITE" id="PS01262">
    <property type="entry name" value="IF1A"/>
    <property type="match status" value="1"/>
</dbReference>
<sequence>MANYASTKRKRNAQGPEVVTRVRLPRAYDREIFGFVETLLGSNRLKVRCVDGKERMARIPGKMKKRIWIREGDVVIVVPWDFQDEKADVVWRYTGPQVDYLVRKGYLNR</sequence>
<dbReference type="InterPro" id="IPR001253">
    <property type="entry name" value="TIF_eIF-1A"/>
</dbReference>
<evidence type="ECO:0000256" key="4">
    <source>
        <dbReference type="ARBA" id="ARBA00025502"/>
    </source>
</evidence>
<keyword evidence="2 5" id="KW-0396">Initiation factor</keyword>
<dbReference type="SMART" id="SM00652">
    <property type="entry name" value="eIF1a"/>
    <property type="match status" value="1"/>
</dbReference>
<protein>
    <recommendedName>
        <fullName evidence="5">Translation initiation factor 1A</fullName>
        <shortName evidence="5">aIF-1A</shortName>
    </recommendedName>
</protein>
<evidence type="ECO:0000256" key="5">
    <source>
        <dbReference type="HAMAP-Rule" id="MF_00216"/>
    </source>
</evidence>
<dbReference type="InterPro" id="IPR012340">
    <property type="entry name" value="NA-bd_OB-fold"/>
</dbReference>
<dbReference type="InterPro" id="IPR006196">
    <property type="entry name" value="RNA-binding_domain_S1_IF1"/>
</dbReference>
<keyword evidence="10" id="KW-1185">Reference proteome</keyword>
<evidence type="ECO:0000259" key="8">
    <source>
        <dbReference type="PROSITE" id="PS50832"/>
    </source>
</evidence>
<comment type="similarity">
    <text evidence="1 5 6">Belongs to the eIF-1A family.</text>
</comment>
<evidence type="ECO:0000313" key="9">
    <source>
        <dbReference type="EMBL" id="MDF0589932.1"/>
    </source>
</evidence>
<accession>A0ABT5X5S2</accession>
<dbReference type="NCBIfam" id="TIGR00523">
    <property type="entry name" value="eIF-1A"/>
    <property type="match status" value="1"/>
</dbReference>
<dbReference type="HAMAP" id="MF_00216">
    <property type="entry name" value="aIF_1A"/>
    <property type="match status" value="1"/>
</dbReference>
<dbReference type="Pfam" id="PF01176">
    <property type="entry name" value="eIF-1a"/>
    <property type="match status" value="1"/>
</dbReference>
<dbReference type="NCBIfam" id="NF003085">
    <property type="entry name" value="PRK04012.1-5"/>
    <property type="match status" value="1"/>
</dbReference>
<evidence type="ECO:0000256" key="6">
    <source>
        <dbReference type="RuleBase" id="RU004364"/>
    </source>
</evidence>
<dbReference type="SUPFAM" id="SSF50249">
    <property type="entry name" value="Nucleic acid-binding proteins"/>
    <property type="match status" value="1"/>
</dbReference>
<dbReference type="Gene3D" id="2.40.50.140">
    <property type="entry name" value="Nucleic acid-binding proteins"/>
    <property type="match status" value="1"/>
</dbReference>